<gene>
    <name evidence="2" type="ORF">MO867_22660</name>
</gene>
<keyword evidence="3" id="KW-1185">Reference proteome</keyword>
<feature type="non-terminal residue" evidence="2">
    <location>
        <position position="1"/>
    </location>
</feature>
<reference evidence="2" key="1">
    <citation type="journal article" date="2022" name="Arch. Microbiol.">
        <title>Microbulbifer okhotskensis sp. nov., isolated from a deep bottom sediment of the Okhotsk Sea.</title>
        <authorList>
            <person name="Romanenko L."/>
            <person name="Kurilenko V."/>
            <person name="Otstavnykh N."/>
            <person name="Velansky P."/>
            <person name="Isaeva M."/>
            <person name="Mikhailov V."/>
        </authorList>
    </citation>
    <scope>NUCLEOTIDE SEQUENCE</scope>
    <source>
        <strain evidence="2">OS29</strain>
    </source>
</reference>
<sequence>TAPAQSGPDTQDKPSNINSNTQAAKHSTRKIKRALSPRQVRALETLLTGPCSREKLDRVTGASNGPNVIMQLRRRGITIQCRMEGHIDRDGIAGRHGVYWLPDSERQRIGSLKLLGD</sequence>
<feature type="compositionally biased region" description="Basic residues" evidence="1">
    <location>
        <begin position="26"/>
        <end position="35"/>
    </location>
</feature>
<feature type="compositionally biased region" description="Polar residues" evidence="1">
    <location>
        <begin position="7"/>
        <end position="25"/>
    </location>
</feature>
<protein>
    <recommendedName>
        <fullName evidence="4">Helix-turn-helix domain-containing protein</fullName>
    </recommendedName>
</protein>
<feature type="region of interest" description="Disordered" evidence="1">
    <location>
        <begin position="1"/>
        <end position="37"/>
    </location>
</feature>
<dbReference type="RefSeq" id="WP_252473394.1">
    <property type="nucleotide sequence ID" value="NZ_JALBWM010000397.1"/>
</dbReference>
<evidence type="ECO:0008006" key="4">
    <source>
        <dbReference type="Google" id="ProtNLM"/>
    </source>
</evidence>
<comment type="caution">
    <text evidence="2">The sequence shown here is derived from an EMBL/GenBank/DDBJ whole genome shotgun (WGS) entry which is preliminary data.</text>
</comment>
<proteinExistence type="predicted"/>
<organism evidence="2 3">
    <name type="scientific">Microbulbifer okhotskensis</name>
    <dbReference type="NCBI Taxonomy" id="2926617"/>
    <lineage>
        <taxon>Bacteria</taxon>
        <taxon>Pseudomonadati</taxon>
        <taxon>Pseudomonadota</taxon>
        <taxon>Gammaproteobacteria</taxon>
        <taxon>Cellvibrionales</taxon>
        <taxon>Microbulbiferaceae</taxon>
        <taxon>Microbulbifer</taxon>
    </lineage>
</organism>
<dbReference type="Proteomes" id="UP001139028">
    <property type="component" value="Unassembled WGS sequence"/>
</dbReference>
<accession>A0A9X2ETC6</accession>
<dbReference type="EMBL" id="JALBWM010000397">
    <property type="protein sequence ID" value="MCO1337130.1"/>
    <property type="molecule type" value="Genomic_DNA"/>
</dbReference>
<dbReference type="AlphaFoldDB" id="A0A9X2ETC6"/>
<name>A0A9X2ETC6_9GAMM</name>
<evidence type="ECO:0000313" key="2">
    <source>
        <dbReference type="EMBL" id="MCO1337130.1"/>
    </source>
</evidence>
<evidence type="ECO:0000256" key="1">
    <source>
        <dbReference type="SAM" id="MobiDB-lite"/>
    </source>
</evidence>
<evidence type="ECO:0000313" key="3">
    <source>
        <dbReference type="Proteomes" id="UP001139028"/>
    </source>
</evidence>